<keyword evidence="4" id="KW-1185">Reference proteome</keyword>
<keyword evidence="1" id="KW-0175">Coiled coil</keyword>
<evidence type="ECO:0000313" key="4">
    <source>
        <dbReference type="Proteomes" id="UP000297245"/>
    </source>
</evidence>
<feature type="compositionally biased region" description="Polar residues" evidence="2">
    <location>
        <begin position="43"/>
        <end position="59"/>
    </location>
</feature>
<evidence type="ECO:0000313" key="3">
    <source>
        <dbReference type="EMBL" id="THU94943.1"/>
    </source>
</evidence>
<feature type="region of interest" description="Disordered" evidence="2">
    <location>
        <begin position="164"/>
        <end position="261"/>
    </location>
</feature>
<organism evidence="3 4">
    <name type="scientific">Dendrothele bispora (strain CBS 962.96)</name>
    <dbReference type="NCBI Taxonomy" id="1314807"/>
    <lineage>
        <taxon>Eukaryota</taxon>
        <taxon>Fungi</taxon>
        <taxon>Dikarya</taxon>
        <taxon>Basidiomycota</taxon>
        <taxon>Agaricomycotina</taxon>
        <taxon>Agaricomycetes</taxon>
        <taxon>Agaricomycetidae</taxon>
        <taxon>Agaricales</taxon>
        <taxon>Agaricales incertae sedis</taxon>
        <taxon>Dendrothele</taxon>
    </lineage>
</organism>
<feature type="region of interest" description="Disordered" evidence="2">
    <location>
        <begin position="364"/>
        <end position="390"/>
    </location>
</feature>
<feature type="compositionally biased region" description="Basic and acidic residues" evidence="2">
    <location>
        <begin position="28"/>
        <end position="40"/>
    </location>
</feature>
<name>A0A4S8M055_DENBC</name>
<dbReference type="Proteomes" id="UP000297245">
    <property type="component" value="Unassembled WGS sequence"/>
</dbReference>
<feature type="compositionally biased region" description="Basic and acidic residues" evidence="2">
    <location>
        <begin position="364"/>
        <end position="381"/>
    </location>
</feature>
<evidence type="ECO:0000256" key="2">
    <source>
        <dbReference type="SAM" id="MobiDB-lite"/>
    </source>
</evidence>
<feature type="compositionally biased region" description="Basic and acidic residues" evidence="2">
    <location>
        <begin position="762"/>
        <end position="787"/>
    </location>
</feature>
<protein>
    <submittedName>
        <fullName evidence="3">Uncharacterized protein</fullName>
    </submittedName>
</protein>
<feature type="compositionally biased region" description="Pro residues" evidence="2">
    <location>
        <begin position="208"/>
        <end position="217"/>
    </location>
</feature>
<dbReference type="EMBL" id="ML179212">
    <property type="protein sequence ID" value="THU94943.1"/>
    <property type="molecule type" value="Genomic_DNA"/>
</dbReference>
<proteinExistence type="predicted"/>
<evidence type="ECO:0000256" key="1">
    <source>
        <dbReference type="SAM" id="Coils"/>
    </source>
</evidence>
<reference evidence="3 4" key="1">
    <citation type="journal article" date="2019" name="Nat. Ecol. Evol.">
        <title>Megaphylogeny resolves global patterns of mushroom evolution.</title>
        <authorList>
            <person name="Varga T."/>
            <person name="Krizsan K."/>
            <person name="Foldi C."/>
            <person name="Dima B."/>
            <person name="Sanchez-Garcia M."/>
            <person name="Sanchez-Ramirez S."/>
            <person name="Szollosi G.J."/>
            <person name="Szarkandi J.G."/>
            <person name="Papp V."/>
            <person name="Albert L."/>
            <person name="Andreopoulos W."/>
            <person name="Angelini C."/>
            <person name="Antonin V."/>
            <person name="Barry K.W."/>
            <person name="Bougher N.L."/>
            <person name="Buchanan P."/>
            <person name="Buyck B."/>
            <person name="Bense V."/>
            <person name="Catcheside P."/>
            <person name="Chovatia M."/>
            <person name="Cooper J."/>
            <person name="Damon W."/>
            <person name="Desjardin D."/>
            <person name="Finy P."/>
            <person name="Geml J."/>
            <person name="Haridas S."/>
            <person name="Hughes K."/>
            <person name="Justo A."/>
            <person name="Karasinski D."/>
            <person name="Kautmanova I."/>
            <person name="Kiss B."/>
            <person name="Kocsube S."/>
            <person name="Kotiranta H."/>
            <person name="LaButti K.M."/>
            <person name="Lechner B.E."/>
            <person name="Liimatainen K."/>
            <person name="Lipzen A."/>
            <person name="Lukacs Z."/>
            <person name="Mihaltcheva S."/>
            <person name="Morgado L.N."/>
            <person name="Niskanen T."/>
            <person name="Noordeloos M.E."/>
            <person name="Ohm R.A."/>
            <person name="Ortiz-Santana B."/>
            <person name="Ovrebo C."/>
            <person name="Racz N."/>
            <person name="Riley R."/>
            <person name="Savchenko A."/>
            <person name="Shiryaev A."/>
            <person name="Soop K."/>
            <person name="Spirin V."/>
            <person name="Szebenyi C."/>
            <person name="Tomsovsky M."/>
            <person name="Tulloss R.E."/>
            <person name="Uehling J."/>
            <person name="Grigoriev I.V."/>
            <person name="Vagvolgyi C."/>
            <person name="Papp T."/>
            <person name="Martin F.M."/>
            <person name="Miettinen O."/>
            <person name="Hibbett D.S."/>
            <person name="Nagy L.G."/>
        </authorList>
    </citation>
    <scope>NUCLEOTIDE SEQUENCE [LARGE SCALE GENOMIC DNA]</scope>
    <source>
        <strain evidence="3 4">CBS 962.96</strain>
    </source>
</reference>
<dbReference type="AlphaFoldDB" id="A0A4S8M055"/>
<gene>
    <name evidence="3" type="ORF">K435DRAFT_966638</name>
</gene>
<feature type="coiled-coil region" evidence="1">
    <location>
        <begin position="487"/>
        <end position="567"/>
    </location>
</feature>
<feature type="coiled-coil region" evidence="1">
    <location>
        <begin position="674"/>
        <end position="701"/>
    </location>
</feature>
<feature type="region of interest" description="Disordered" evidence="2">
    <location>
        <begin position="1"/>
        <end position="93"/>
    </location>
</feature>
<feature type="region of interest" description="Disordered" evidence="2">
    <location>
        <begin position="762"/>
        <end position="804"/>
    </location>
</feature>
<accession>A0A4S8M055</accession>
<sequence length="804" mass="90390">MYCNSGSGDNRRSATRSGEDCDGFDSSDSIRSEVCSHGDDEANATNDTLSDCEVSSDSGRSVAMSGYSDCGFSLEDEDGGEGKGQEQVPEQRACETPDLLDEPLAATLKPSSAEAVIDEAITAVHSVGDAEEVREVHPLLMTGDSRHEEDVDKFTHAECFDVEDVDSRFRLDSPPPFVSTESKRDDDDDGNDDGHDDSMLAEAQEHPMSPPSSPPPRIIIEDADSNLVGHDSDGLSSSSPTSANINDPELLSPPSTPNFPGLVANATASSALNEHQSGNGLPPSLRWLSAFPEEGGNEIDMSPWVQFGFRELMLERMEVAEREVREVDERVRALEEEKRVVEMRLDELMKDVQGFKDELKMMEDKEDKNGSTGDRWDECGGRDTVPTQPALGELTEEQVEVAEDEDGGRDTVLTQSGLGELTLEERFEVAEQEVRERDEKLRAFSSEKEMLVVKLAEARKKLEDELRLWPGLTVEDSDIATIQGRAIRAKEMVLIELEKKLEVFKEELQAQEQVWETELLGKDWLTVEWKDEKMELEKVLAKEREEKEKLRNKVQARDARIEKLEKGMVQYDNMVAVWDDHLVKLGAQMVTLEVKLDEERVAFLEELAHAKVDANLWMEKTKAQDERRQELEMELMTRQQKVEVLGKSNANELSHLQTRIGSLCDELAGRLTDLLGLKEKLEVAEEQKGILKEQAKSANDAVNMHLNKLKLMTTELWTKDQSLTSMTTRATKAEKLVAQYKAQIQLQAREIRCLKEKTETMEGLEKDLSAAERSRDRYKEERNELRARARSSAITKRNGPPYLN</sequence>